<dbReference type="AlphaFoldDB" id="A0A1I1I1Y5"/>
<keyword evidence="2" id="KW-1185">Reference proteome</keyword>
<reference evidence="1 2" key="1">
    <citation type="submission" date="2016-10" db="EMBL/GenBank/DDBJ databases">
        <authorList>
            <person name="de Groot N.N."/>
        </authorList>
    </citation>
    <scope>NUCLEOTIDE SEQUENCE [LARGE SCALE GENOMIC DNA]</scope>
    <source>
        <strain evidence="1 2">DSM 22900</strain>
    </source>
</reference>
<dbReference type="SUPFAM" id="SSF50939">
    <property type="entry name" value="Sialidases"/>
    <property type="match status" value="1"/>
</dbReference>
<dbReference type="Gene3D" id="2.130.10.10">
    <property type="entry name" value="YVTN repeat-like/Quinoprotein amine dehydrogenase"/>
    <property type="match status" value="1"/>
</dbReference>
<dbReference type="InterPro" id="IPR015943">
    <property type="entry name" value="WD40/YVTN_repeat-like_dom_sf"/>
</dbReference>
<dbReference type="Pfam" id="PF02012">
    <property type="entry name" value="BNR"/>
    <property type="match status" value="1"/>
</dbReference>
<dbReference type="RefSeq" id="WP_090973427.1">
    <property type="nucleotide sequence ID" value="NZ_FOLL01000008.1"/>
</dbReference>
<accession>A0A1I1I1Y5</accession>
<dbReference type="InterPro" id="IPR002860">
    <property type="entry name" value="BNR_rpt"/>
</dbReference>
<dbReference type="SUPFAM" id="SSF110296">
    <property type="entry name" value="Oligoxyloglucan reducing end-specific cellobiohydrolase"/>
    <property type="match status" value="1"/>
</dbReference>
<dbReference type="STRING" id="623281.SAMN05421747_1081"/>
<dbReference type="CDD" id="cd15482">
    <property type="entry name" value="Sialidase_non-viral"/>
    <property type="match status" value="1"/>
</dbReference>
<proteinExistence type="predicted"/>
<gene>
    <name evidence="1" type="ORF">SAMN05421747_1081</name>
</gene>
<dbReference type="InterPro" id="IPR036278">
    <property type="entry name" value="Sialidase_sf"/>
</dbReference>
<evidence type="ECO:0000313" key="2">
    <source>
        <dbReference type="Proteomes" id="UP000199577"/>
    </source>
</evidence>
<organism evidence="1 2">
    <name type="scientific">Parapedobacter composti</name>
    <dbReference type="NCBI Taxonomy" id="623281"/>
    <lineage>
        <taxon>Bacteria</taxon>
        <taxon>Pseudomonadati</taxon>
        <taxon>Bacteroidota</taxon>
        <taxon>Sphingobacteriia</taxon>
        <taxon>Sphingobacteriales</taxon>
        <taxon>Sphingobacteriaceae</taxon>
        <taxon>Parapedobacter</taxon>
    </lineage>
</organism>
<dbReference type="PROSITE" id="PS51257">
    <property type="entry name" value="PROKAR_LIPOPROTEIN"/>
    <property type="match status" value="1"/>
</dbReference>
<dbReference type="OrthoDB" id="9757809at2"/>
<protein>
    <submittedName>
        <fullName evidence="1">BNR/Asp-box repeat-containing protein</fullName>
    </submittedName>
</protein>
<dbReference type="EMBL" id="FOLL01000008">
    <property type="protein sequence ID" value="SFC30045.1"/>
    <property type="molecule type" value="Genomic_DNA"/>
</dbReference>
<sequence length="361" mass="39163">MSFYRHISVFVFTSLALVACDGTGTLLDLYPAKPIVNPETGVLIQDNRLIYAWLGTGGRISGMTEKGGFTTSDHFRSFEFWPSSWFAGQHSVGFGSGLMAYAAVHGRAFVLHYSTDNGQSWATFDKPIVSEEQLLVGNVYAAKVVVGPQGIIWLLCEQSAGMSRRLLVYRVDVQEQTAKLSFLKEGASGVDVDFTDLEHGWLIYTEPQVPAGGIGVLYTTDGGAAWHDGGKLDGMQQAAITAVDKRVLLVYHSDGRIFRSADGGKTFQRVSAGASGVHDCQAANSRMVYALLTDGVAKSEDGGQTWHALPAGTDGLPVSGKAIYFSTERRGIVYGDDRLFVTRNGGESWSVLVYPYEYVLQ</sequence>
<dbReference type="Proteomes" id="UP000199577">
    <property type="component" value="Unassembled WGS sequence"/>
</dbReference>
<evidence type="ECO:0000313" key="1">
    <source>
        <dbReference type="EMBL" id="SFC30045.1"/>
    </source>
</evidence>
<name>A0A1I1I1Y5_9SPHI</name>